<name>A0A1Y2FBH5_9BASI</name>
<proteinExistence type="predicted"/>
<accession>A0A1Y2FBH5</accession>
<keyword evidence="3" id="KW-1185">Reference proteome</keyword>
<reference evidence="2 3" key="1">
    <citation type="submission" date="2016-07" db="EMBL/GenBank/DDBJ databases">
        <title>Pervasive Adenine N6-methylation of Active Genes in Fungi.</title>
        <authorList>
            <consortium name="DOE Joint Genome Institute"/>
            <person name="Mondo S.J."/>
            <person name="Dannebaum R.O."/>
            <person name="Kuo R.C."/>
            <person name="Labutti K."/>
            <person name="Haridas S."/>
            <person name="Kuo A."/>
            <person name="Salamov A."/>
            <person name="Ahrendt S.R."/>
            <person name="Lipzen A."/>
            <person name="Sullivan W."/>
            <person name="Andreopoulos W.B."/>
            <person name="Clum A."/>
            <person name="Lindquist E."/>
            <person name="Daum C."/>
            <person name="Ramamoorthy G.K."/>
            <person name="Gryganskyi A."/>
            <person name="Culley D."/>
            <person name="Magnuson J.K."/>
            <person name="James T.Y."/>
            <person name="O'Malley M.A."/>
            <person name="Stajich J.E."/>
            <person name="Spatafora J.W."/>
            <person name="Visel A."/>
            <person name="Grigoriev I.V."/>
        </authorList>
    </citation>
    <scope>NUCLEOTIDE SEQUENCE [LARGE SCALE GENOMIC DNA]</scope>
    <source>
        <strain evidence="2 3">62-1032</strain>
    </source>
</reference>
<gene>
    <name evidence="2" type="ORF">BCR35DRAFT_304141</name>
</gene>
<dbReference type="Proteomes" id="UP000193467">
    <property type="component" value="Unassembled WGS sequence"/>
</dbReference>
<sequence>MDLLRRGSSSTYQPVSSPSPLSPSRLPNAVRVAALLFALLVLVFITREFHVGPTTSHLASLAGLELAEEVHCVVVQQGGVNSGGYGDHLRLTHRAELMAQVLGCEYMRSFTESGHHYASSNLFSRSPVKISLPSRRTCDIGSVLDIPSLEADNHDCTPAIIGDTSQCDIYTYTPRTLLYNSNKLACVADRLRPKMSVTPSTRPSNIGNHCTNGYAALHYRYGDLANHVGDFRTTGVAELNDAIDMVHHHYGFSDDCIIIFAENYPHPRIENVEGGHVVDNTTDSLVAMADMAGATVLFGAASGFMLPITLLFTGREILVPPGVANRFAGLPREGVKITETRVEMERVWPVHPEDNQGQGR</sequence>
<dbReference type="EMBL" id="MCGR01000023">
    <property type="protein sequence ID" value="ORY81270.1"/>
    <property type="molecule type" value="Genomic_DNA"/>
</dbReference>
<evidence type="ECO:0000313" key="2">
    <source>
        <dbReference type="EMBL" id="ORY81270.1"/>
    </source>
</evidence>
<feature type="compositionally biased region" description="Low complexity" evidence="1">
    <location>
        <begin position="8"/>
        <end position="24"/>
    </location>
</feature>
<comment type="caution">
    <text evidence="2">The sequence shown here is derived from an EMBL/GenBank/DDBJ whole genome shotgun (WGS) entry which is preliminary data.</text>
</comment>
<dbReference type="AlphaFoldDB" id="A0A1Y2FBH5"/>
<dbReference type="InParanoid" id="A0A1Y2FBH5"/>
<evidence type="ECO:0000313" key="3">
    <source>
        <dbReference type="Proteomes" id="UP000193467"/>
    </source>
</evidence>
<organism evidence="2 3">
    <name type="scientific">Leucosporidium creatinivorum</name>
    <dbReference type="NCBI Taxonomy" id="106004"/>
    <lineage>
        <taxon>Eukaryota</taxon>
        <taxon>Fungi</taxon>
        <taxon>Dikarya</taxon>
        <taxon>Basidiomycota</taxon>
        <taxon>Pucciniomycotina</taxon>
        <taxon>Microbotryomycetes</taxon>
        <taxon>Leucosporidiales</taxon>
        <taxon>Leucosporidium</taxon>
    </lineage>
</organism>
<feature type="region of interest" description="Disordered" evidence="1">
    <location>
        <begin position="1"/>
        <end position="24"/>
    </location>
</feature>
<protein>
    <submittedName>
        <fullName evidence="2">Uncharacterized protein</fullName>
    </submittedName>
</protein>
<evidence type="ECO:0000256" key="1">
    <source>
        <dbReference type="SAM" id="MobiDB-lite"/>
    </source>
</evidence>